<feature type="chain" id="PRO_5041984987" evidence="1">
    <location>
        <begin position="20"/>
        <end position="111"/>
    </location>
</feature>
<evidence type="ECO:0000313" key="3">
    <source>
        <dbReference type="Proteomes" id="UP001293593"/>
    </source>
</evidence>
<dbReference type="AlphaFoldDB" id="A0AAE1MZF2"/>
<protein>
    <submittedName>
        <fullName evidence="2">Uncharacterized protein</fullName>
    </submittedName>
</protein>
<keyword evidence="1" id="KW-0732">Signal</keyword>
<dbReference type="Proteomes" id="UP001293593">
    <property type="component" value="Unassembled WGS sequence"/>
</dbReference>
<keyword evidence="3" id="KW-1185">Reference proteome</keyword>
<sequence length="111" mass="12209">MKKTLSLIFFIWMILQVHADLSRASSGNLNDSFTAECGSADCLIGDEVDEFQMNSHVARMLFDVSNSITGRTPNRNQASVNCPQKQGYRTCLPSANGGAPKQKCGDYNRNC</sequence>
<reference evidence="2" key="1">
    <citation type="submission" date="2023-10" db="EMBL/GenBank/DDBJ databases">
        <title>Chromosome-level genome of the transformable northern wattle, Acacia crassicarpa.</title>
        <authorList>
            <person name="Massaro I."/>
            <person name="Sinha N.R."/>
            <person name="Poethig S."/>
            <person name="Leichty A.R."/>
        </authorList>
    </citation>
    <scope>NUCLEOTIDE SEQUENCE</scope>
    <source>
        <strain evidence="2">Acra3RX</strain>
        <tissue evidence="2">Leaf</tissue>
    </source>
</reference>
<organism evidence="2 3">
    <name type="scientific">Acacia crassicarpa</name>
    <name type="common">northern wattle</name>
    <dbReference type="NCBI Taxonomy" id="499986"/>
    <lineage>
        <taxon>Eukaryota</taxon>
        <taxon>Viridiplantae</taxon>
        <taxon>Streptophyta</taxon>
        <taxon>Embryophyta</taxon>
        <taxon>Tracheophyta</taxon>
        <taxon>Spermatophyta</taxon>
        <taxon>Magnoliopsida</taxon>
        <taxon>eudicotyledons</taxon>
        <taxon>Gunneridae</taxon>
        <taxon>Pentapetalae</taxon>
        <taxon>rosids</taxon>
        <taxon>fabids</taxon>
        <taxon>Fabales</taxon>
        <taxon>Fabaceae</taxon>
        <taxon>Caesalpinioideae</taxon>
        <taxon>mimosoid clade</taxon>
        <taxon>Acacieae</taxon>
        <taxon>Acacia</taxon>
    </lineage>
</organism>
<evidence type="ECO:0000256" key="1">
    <source>
        <dbReference type="SAM" id="SignalP"/>
    </source>
</evidence>
<evidence type="ECO:0000313" key="2">
    <source>
        <dbReference type="EMBL" id="KAK4280305.1"/>
    </source>
</evidence>
<comment type="caution">
    <text evidence="2">The sequence shown here is derived from an EMBL/GenBank/DDBJ whole genome shotgun (WGS) entry which is preliminary data.</text>
</comment>
<gene>
    <name evidence="2" type="ORF">QN277_011944</name>
</gene>
<feature type="signal peptide" evidence="1">
    <location>
        <begin position="1"/>
        <end position="19"/>
    </location>
</feature>
<proteinExistence type="predicted"/>
<accession>A0AAE1MZF2</accession>
<dbReference type="EMBL" id="JAWXYG010000002">
    <property type="protein sequence ID" value="KAK4280305.1"/>
    <property type="molecule type" value="Genomic_DNA"/>
</dbReference>
<name>A0AAE1MZF2_9FABA</name>